<name>Q4SYM5_TETNG</name>
<accession>Q4SYM5</accession>
<protein>
    <submittedName>
        <fullName evidence="2">Chromosome 21 SCAF12018, whole genome shotgun sequence</fullName>
    </submittedName>
</protein>
<feature type="region of interest" description="Disordered" evidence="1">
    <location>
        <begin position="97"/>
        <end position="130"/>
    </location>
</feature>
<proteinExistence type="predicted"/>
<reference evidence="2" key="1">
    <citation type="journal article" date="2004" name="Nature">
        <title>Genome duplication in the teleost fish Tetraodon nigroviridis reveals the early vertebrate proto-karyotype.</title>
        <authorList>
            <person name="Jaillon O."/>
            <person name="Aury J.-M."/>
            <person name="Brunet F."/>
            <person name="Petit J.-L."/>
            <person name="Stange-Thomann N."/>
            <person name="Mauceli E."/>
            <person name="Bouneau L."/>
            <person name="Fischer C."/>
            <person name="Ozouf-Costaz C."/>
            <person name="Bernot A."/>
            <person name="Nicaud S."/>
            <person name="Jaffe D."/>
            <person name="Fisher S."/>
            <person name="Lutfalla G."/>
            <person name="Dossat C."/>
            <person name="Segurens B."/>
            <person name="Dasilva C."/>
            <person name="Salanoubat M."/>
            <person name="Levy M."/>
            <person name="Boudet N."/>
            <person name="Castellano S."/>
            <person name="Anthouard V."/>
            <person name="Jubin C."/>
            <person name="Castelli V."/>
            <person name="Katinka M."/>
            <person name="Vacherie B."/>
            <person name="Biemont C."/>
            <person name="Skalli Z."/>
            <person name="Cattolico L."/>
            <person name="Poulain J."/>
            <person name="De Berardinis V."/>
            <person name="Cruaud C."/>
            <person name="Duprat S."/>
            <person name="Brottier P."/>
            <person name="Coutanceau J.-P."/>
            <person name="Gouzy J."/>
            <person name="Parra G."/>
            <person name="Lardier G."/>
            <person name="Chapple C."/>
            <person name="McKernan K.J."/>
            <person name="McEwan P."/>
            <person name="Bosak S."/>
            <person name="Kellis M."/>
            <person name="Volff J.-N."/>
            <person name="Guigo R."/>
            <person name="Zody M.C."/>
            <person name="Mesirov J."/>
            <person name="Lindblad-Toh K."/>
            <person name="Birren B."/>
            <person name="Nusbaum C."/>
            <person name="Kahn D."/>
            <person name="Robinson-Rechavi M."/>
            <person name="Laudet V."/>
            <person name="Schachter V."/>
            <person name="Quetier F."/>
            <person name="Saurin W."/>
            <person name="Scarpelli C."/>
            <person name="Wincker P."/>
            <person name="Lander E.S."/>
            <person name="Weissenbach J."/>
            <person name="Roest Crollius H."/>
        </authorList>
    </citation>
    <scope>NUCLEOTIDE SEQUENCE [LARGE SCALE GENOMIC DNA]</scope>
</reference>
<organism evidence="2">
    <name type="scientific">Tetraodon nigroviridis</name>
    <name type="common">Spotted green pufferfish</name>
    <name type="synonym">Chelonodon nigroviridis</name>
    <dbReference type="NCBI Taxonomy" id="99883"/>
    <lineage>
        <taxon>Eukaryota</taxon>
        <taxon>Metazoa</taxon>
        <taxon>Chordata</taxon>
        <taxon>Craniata</taxon>
        <taxon>Vertebrata</taxon>
        <taxon>Euteleostomi</taxon>
        <taxon>Actinopterygii</taxon>
        <taxon>Neopterygii</taxon>
        <taxon>Teleostei</taxon>
        <taxon>Neoteleostei</taxon>
        <taxon>Acanthomorphata</taxon>
        <taxon>Eupercaria</taxon>
        <taxon>Tetraodontiformes</taxon>
        <taxon>Tetradontoidea</taxon>
        <taxon>Tetraodontidae</taxon>
        <taxon>Tetraodon</taxon>
    </lineage>
</organism>
<dbReference type="KEGG" id="tng:GSTEN00010252G001"/>
<reference evidence="2" key="2">
    <citation type="submission" date="2004-02" db="EMBL/GenBank/DDBJ databases">
        <authorList>
            <consortium name="Genoscope"/>
            <consortium name="Whitehead Institute Centre for Genome Research"/>
        </authorList>
    </citation>
    <scope>NUCLEOTIDE SEQUENCE</scope>
</reference>
<sequence>MPIEAERSGDRHRDPGVGPFCLEPSLWPILHARSGERGIELEEKEGGEKRRWKMKGQQKKRGNYWAFLMEMVMKWDMGPGTMGGQRLSERPRVNCFLPTEPPATTSRLADGQSEGSSGDPGVQTVNSGGT</sequence>
<evidence type="ECO:0000313" key="2">
    <source>
        <dbReference type="EMBL" id="CAF94257.1"/>
    </source>
</evidence>
<dbReference type="EMBL" id="CAAE01012018">
    <property type="protein sequence ID" value="CAF94257.1"/>
    <property type="molecule type" value="Genomic_DNA"/>
</dbReference>
<gene>
    <name evidence="2" type="ORF">GSTENG00010252001</name>
</gene>
<evidence type="ECO:0000256" key="1">
    <source>
        <dbReference type="SAM" id="MobiDB-lite"/>
    </source>
</evidence>
<dbReference type="AlphaFoldDB" id="Q4SYM5"/>